<dbReference type="EMBL" id="AAYI02000004">
    <property type="protein sequence ID" value="EDN81191.1"/>
    <property type="molecule type" value="Genomic_DNA"/>
</dbReference>
<protein>
    <submittedName>
        <fullName evidence="1">Tetratricopeptide repeat protein</fullName>
    </submittedName>
</protein>
<accession>A7BDB7</accession>
<keyword evidence="2" id="KW-1185">Reference proteome</keyword>
<name>A7BDB7_9ACTO</name>
<dbReference type="AlphaFoldDB" id="A7BDB7"/>
<gene>
    <name evidence="1" type="ORF">ACTODO_01657</name>
</gene>
<reference evidence="1" key="2">
    <citation type="submission" date="2015-05" db="EMBL/GenBank/DDBJ databases">
        <title>Draft genome sequence of Actinomyces odontolyticus (ATCC 17982).</title>
        <authorList>
            <person name="Sudarsanam P."/>
            <person name="Ley R."/>
            <person name="Guruge J."/>
            <person name="Turnbaugh P.J."/>
            <person name="Mahowald M."/>
            <person name="Liep D."/>
            <person name="Gordon J."/>
        </authorList>
    </citation>
    <scope>NUCLEOTIDE SEQUENCE</scope>
    <source>
        <strain evidence="1">ATCC 17982</strain>
    </source>
</reference>
<organism evidence="1 2">
    <name type="scientific">Schaalia dentiphila ATCC 17982</name>
    <dbReference type="NCBI Taxonomy" id="411466"/>
    <lineage>
        <taxon>Bacteria</taxon>
        <taxon>Bacillati</taxon>
        <taxon>Actinomycetota</taxon>
        <taxon>Actinomycetes</taxon>
        <taxon>Actinomycetales</taxon>
        <taxon>Actinomycetaceae</taxon>
        <taxon>Schaalia</taxon>
        <taxon>Schaalia dentiphila</taxon>
    </lineage>
</organism>
<dbReference type="InterPro" id="IPR011990">
    <property type="entry name" value="TPR-like_helical_dom_sf"/>
</dbReference>
<dbReference type="Proteomes" id="UP000003553">
    <property type="component" value="Unassembled WGS sequence"/>
</dbReference>
<reference evidence="1" key="1">
    <citation type="submission" date="2007-04" db="EMBL/GenBank/DDBJ databases">
        <authorList>
            <person name="Fulton L."/>
            <person name="Clifton S."/>
            <person name="Fulton B."/>
            <person name="Xu J."/>
            <person name="Minx P."/>
            <person name="Pepin K.H."/>
            <person name="Johnson M."/>
            <person name="Thiruvilangam P."/>
            <person name="Bhonagiri V."/>
            <person name="Nash W.E."/>
            <person name="Mardis E.R."/>
            <person name="Wilson R.K."/>
        </authorList>
    </citation>
    <scope>NUCLEOTIDE SEQUENCE [LARGE SCALE GENOMIC DNA]</scope>
    <source>
        <strain evidence="1">ATCC 17982</strain>
    </source>
</reference>
<dbReference type="SUPFAM" id="SSF48452">
    <property type="entry name" value="TPR-like"/>
    <property type="match status" value="1"/>
</dbReference>
<sequence length="400" mass="45640">MLKTSITCLEQCYRLDTFDVALRLQTLQDTFSVAHLHRSDRLAFADLLGNCLRSVGYAQQAIELHSHIRDEASSSDEHYYAYQNDLAKDFLFAGRFNEALTLFEDTLSHVSTKTPATAAYEMDLAHAYFLMEQPDEAIVHYREAQSILADYHQSNEQEVFRAALGIALCVPSDDFYDYKDIERLKNTLDCAEGTQCAETPEFLIATTILVEQLMFKNYYIEGIRRLSKVLQQQYSSLGSSHPYVLDAQEQVVELLECAGMNDTATKLLNMFIISLESEAHRHYTPLAVLYRKLSEICLRTGKIDESISAFTKVQEMKRKGEEELNTAQTNNNCMRFTCKFESAITLPKEARSQLWRDKDAEARGSSDGRYELSIALDKQDLLQSQLNTLANKLEPFQDNT</sequence>
<dbReference type="Gene3D" id="1.25.40.10">
    <property type="entry name" value="Tetratricopeptide repeat domain"/>
    <property type="match status" value="2"/>
</dbReference>
<proteinExistence type="predicted"/>
<dbReference type="InterPro" id="IPR019734">
    <property type="entry name" value="TPR_rpt"/>
</dbReference>
<dbReference type="HOGENOM" id="CLU_688178_0_0_11"/>
<dbReference type="SMART" id="SM00028">
    <property type="entry name" value="TPR"/>
    <property type="match status" value="3"/>
</dbReference>
<evidence type="ECO:0000313" key="2">
    <source>
        <dbReference type="Proteomes" id="UP000003553"/>
    </source>
</evidence>
<comment type="caution">
    <text evidence="1">The sequence shown here is derived from an EMBL/GenBank/DDBJ whole genome shotgun (WGS) entry which is preliminary data.</text>
</comment>
<evidence type="ECO:0000313" key="1">
    <source>
        <dbReference type="EMBL" id="EDN81191.1"/>
    </source>
</evidence>